<dbReference type="GO" id="GO:0016020">
    <property type="term" value="C:membrane"/>
    <property type="evidence" value="ECO:0007669"/>
    <property type="project" value="GOC"/>
</dbReference>
<evidence type="ECO:0000313" key="3">
    <source>
        <dbReference type="Proteomes" id="UP000188184"/>
    </source>
</evidence>
<proteinExistence type="predicted"/>
<dbReference type="Pfam" id="PF00149">
    <property type="entry name" value="Metallophos"/>
    <property type="match status" value="1"/>
</dbReference>
<dbReference type="InterPro" id="IPR004843">
    <property type="entry name" value="Calcineurin-like_PHP"/>
</dbReference>
<sequence>MFKRIALTIIAGGTGLLARMFWNAFHATQKYEVFELKAPRQFEPFRMLFISDIHRRKLQPGFAEGTPDIIIIGGDLAEGGVPPERVRHNLEVLAAMAPAYFIWGNNDRELREQKLRRMFAETGVTILENESVNLFGNPHLKLISFDYFAFKRNGLQEAFKGVDEQDTVIFLSHTPEIFDHVQNRYPVHLMVAGHTHGGQIRLGKYGLYEKGKTETTNGVIRLISNGYGTTQLPLRLGAEAEFHLLTIRPTTEAAGAE</sequence>
<dbReference type="PANTHER" id="PTHR31302:SF32">
    <property type="entry name" value="PHOSPHOESTERASE"/>
    <property type="match status" value="1"/>
</dbReference>
<reference evidence="2 3" key="1">
    <citation type="submission" date="2017-02" db="EMBL/GenBank/DDBJ databases">
        <title>The complete genomic sequence of a novel cold adapted crude oil-degrading bacterium Planococcus qaidamina Y42.</title>
        <authorList>
            <person name="Yang R."/>
        </authorList>
    </citation>
    <scope>NUCLEOTIDE SEQUENCE [LARGE SCALE GENOMIC DNA]</scope>
    <source>
        <strain evidence="2 3">Y42</strain>
    </source>
</reference>
<gene>
    <name evidence="2" type="ORF">B0X71_11530</name>
</gene>
<evidence type="ECO:0000259" key="1">
    <source>
        <dbReference type="Pfam" id="PF00149"/>
    </source>
</evidence>
<dbReference type="InterPro" id="IPR029052">
    <property type="entry name" value="Metallo-depent_PP-like"/>
</dbReference>
<dbReference type="GO" id="GO:0009245">
    <property type="term" value="P:lipid A biosynthetic process"/>
    <property type="evidence" value="ECO:0007669"/>
    <property type="project" value="TreeGrafter"/>
</dbReference>
<dbReference type="AlphaFoldDB" id="A0A1Q2KZP9"/>
<evidence type="ECO:0000313" key="2">
    <source>
        <dbReference type="EMBL" id="AQQ53643.1"/>
    </source>
</evidence>
<dbReference type="RefSeq" id="WP_077589541.1">
    <property type="nucleotide sequence ID" value="NZ_CP019640.1"/>
</dbReference>
<dbReference type="Gene3D" id="3.60.21.10">
    <property type="match status" value="1"/>
</dbReference>
<dbReference type="SUPFAM" id="SSF56300">
    <property type="entry name" value="Metallo-dependent phosphatases"/>
    <property type="match status" value="1"/>
</dbReference>
<name>A0A1Q2KZP9_9BACL</name>
<dbReference type="PANTHER" id="PTHR31302">
    <property type="entry name" value="TRANSMEMBRANE PROTEIN WITH METALLOPHOSPHOESTERASE DOMAIN-RELATED"/>
    <property type="match status" value="1"/>
</dbReference>
<dbReference type="EMBL" id="CP019640">
    <property type="protein sequence ID" value="AQQ53643.1"/>
    <property type="molecule type" value="Genomic_DNA"/>
</dbReference>
<dbReference type="Proteomes" id="UP000188184">
    <property type="component" value="Chromosome"/>
</dbReference>
<dbReference type="OrthoDB" id="9780884at2"/>
<dbReference type="GO" id="GO:0008758">
    <property type="term" value="F:UDP-2,3-diacylglucosamine hydrolase activity"/>
    <property type="evidence" value="ECO:0007669"/>
    <property type="project" value="TreeGrafter"/>
</dbReference>
<accession>A0A1Q2KZP9</accession>
<dbReference type="KEGG" id="pmar:B0X71_11530"/>
<dbReference type="InterPro" id="IPR051158">
    <property type="entry name" value="Metallophosphoesterase_sf"/>
</dbReference>
<organism evidence="2 3">
    <name type="scientific">Planococcus lenghuensis</name>
    <dbReference type="NCBI Taxonomy" id="2213202"/>
    <lineage>
        <taxon>Bacteria</taxon>
        <taxon>Bacillati</taxon>
        <taxon>Bacillota</taxon>
        <taxon>Bacilli</taxon>
        <taxon>Bacillales</taxon>
        <taxon>Caryophanaceae</taxon>
        <taxon>Planococcus</taxon>
    </lineage>
</organism>
<protein>
    <recommendedName>
        <fullName evidence="1">Calcineurin-like phosphoesterase domain-containing protein</fullName>
    </recommendedName>
</protein>
<keyword evidence="3" id="KW-1185">Reference proteome</keyword>
<feature type="domain" description="Calcineurin-like phosphoesterase" evidence="1">
    <location>
        <begin position="46"/>
        <end position="197"/>
    </location>
</feature>